<organism evidence="7 8">
    <name type="scientific">Candidatus Competibacter denitrificans Run_A_D11</name>
    <dbReference type="NCBI Taxonomy" id="1400863"/>
    <lineage>
        <taxon>Bacteria</taxon>
        <taxon>Pseudomonadati</taxon>
        <taxon>Pseudomonadota</taxon>
        <taxon>Gammaproteobacteria</taxon>
        <taxon>Candidatus Competibacteraceae</taxon>
        <taxon>Candidatus Competibacter</taxon>
    </lineage>
</organism>
<dbReference type="EMBL" id="CBTJ020000111">
    <property type="protein sequence ID" value="CDI04497.1"/>
    <property type="molecule type" value="Genomic_DNA"/>
</dbReference>
<evidence type="ECO:0000259" key="6">
    <source>
        <dbReference type="PROSITE" id="PS51063"/>
    </source>
</evidence>
<evidence type="ECO:0000313" key="8">
    <source>
        <dbReference type="Proteomes" id="UP000035760"/>
    </source>
</evidence>
<keyword evidence="8" id="KW-1185">Reference proteome</keyword>
<accession>W6M9Z3</accession>
<dbReference type="Pfam" id="PF00027">
    <property type="entry name" value="cNMP_binding"/>
    <property type="match status" value="1"/>
</dbReference>
<dbReference type="Gene3D" id="1.10.10.10">
    <property type="entry name" value="Winged helix-like DNA-binding domain superfamily/Winged helix DNA-binding domain"/>
    <property type="match status" value="1"/>
</dbReference>
<keyword evidence="2" id="KW-0238">DNA-binding</keyword>
<reference evidence="7" key="1">
    <citation type="submission" date="2013-07" db="EMBL/GenBank/DDBJ databases">
        <authorList>
            <person name="McIlroy S."/>
        </authorList>
    </citation>
    <scope>NUCLEOTIDE SEQUENCE [LARGE SCALE GENOMIC DNA]</scope>
    <source>
        <strain evidence="7">Run_A_D11</strain>
    </source>
</reference>
<dbReference type="GO" id="GO:0003677">
    <property type="term" value="F:DNA binding"/>
    <property type="evidence" value="ECO:0007669"/>
    <property type="project" value="UniProtKB-KW"/>
</dbReference>
<dbReference type="InterPro" id="IPR018490">
    <property type="entry name" value="cNMP-bd_dom_sf"/>
</dbReference>
<sequence length="248" mass="27363">MSKQLNITRLLADLPLFQQLRDSEIAQLAMESREIKLSKGQILFQKGDLLEGFYVVVEGQIKLAFSSPQGQEKVVSIVGPGGSFGEAVMFMEKPCPVFTQALEDSHLLYIAKRGIFTAIEHDSVFARRMLAGLSMRLHGLIQDVEDYSLHSSTQRVIGFLLQLADKPTKGHATFELPASKQVIASRLNLTPETFSRILHSLSQAGLITVKGKRITVPDITRLSRFDHAPPPCAKNAQAPLSEAQTPLE</sequence>
<dbReference type="Pfam" id="PF13545">
    <property type="entry name" value="HTH_Crp_2"/>
    <property type="match status" value="1"/>
</dbReference>
<dbReference type="AlphaFoldDB" id="W6M9Z3"/>
<name>W6M9Z3_9GAMM</name>
<dbReference type="InterPro" id="IPR012318">
    <property type="entry name" value="HTH_CRP"/>
</dbReference>
<feature type="domain" description="HTH crp-type" evidence="6">
    <location>
        <begin position="150"/>
        <end position="220"/>
    </location>
</feature>
<dbReference type="PROSITE" id="PS50042">
    <property type="entry name" value="CNMP_BINDING_3"/>
    <property type="match status" value="1"/>
</dbReference>
<dbReference type="RefSeq" id="WP_071244441.1">
    <property type="nucleotide sequence ID" value="NZ_CBTJ020000111.1"/>
</dbReference>
<dbReference type="STRING" id="1400863.BN873_980098"/>
<evidence type="ECO:0000256" key="2">
    <source>
        <dbReference type="ARBA" id="ARBA00023125"/>
    </source>
</evidence>
<keyword evidence="1" id="KW-0805">Transcription regulation</keyword>
<evidence type="ECO:0000313" key="7">
    <source>
        <dbReference type="EMBL" id="CDI04497.1"/>
    </source>
</evidence>
<dbReference type="SUPFAM" id="SSF46785">
    <property type="entry name" value="Winged helix' DNA-binding domain"/>
    <property type="match status" value="1"/>
</dbReference>
<dbReference type="SUPFAM" id="SSF51206">
    <property type="entry name" value="cAMP-binding domain-like"/>
    <property type="match status" value="1"/>
</dbReference>
<dbReference type="GO" id="GO:0005829">
    <property type="term" value="C:cytosol"/>
    <property type="evidence" value="ECO:0007669"/>
    <property type="project" value="TreeGrafter"/>
</dbReference>
<comment type="caution">
    <text evidence="7">The sequence shown here is derived from an EMBL/GenBank/DDBJ whole genome shotgun (WGS) entry which is preliminary data.</text>
</comment>
<reference evidence="7" key="2">
    <citation type="submission" date="2014-03" db="EMBL/GenBank/DDBJ databases">
        <title>Candidatus Competibacter-lineage genomes retrieved from metagenomes reveal functional metabolic diversity.</title>
        <authorList>
            <person name="McIlroy S.J."/>
            <person name="Albertsen M."/>
            <person name="Andresen E.K."/>
            <person name="Saunders A.M."/>
            <person name="Kristiansen R."/>
            <person name="Stokholm-Bjerregaard M."/>
            <person name="Nielsen K.L."/>
            <person name="Nielsen P.H."/>
        </authorList>
    </citation>
    <scope>NUCLEOTIDE SEQUENCE</scope>
    <source>
        <strain evidence="7">Run_A_D11</strain>
    </source>
</reference>
<dbReference type="InterPro" id="IPR050397">
    <property type="entry name" value="Env_Response_Regulators"/>
</dbReference>
<evidence type="ECO:0000256" key="4">
    <source>
        <dbReference type="SAM" id="MobiDB-lite"/>
    </source>
</evidence>
<dbReference type="PANTHER" id="PTHR24567">
    <property type="entry name" value="CRP FAMILY TRANSCRIPTIONAL REGULATORY PROTEIN"/>
    <property type="match status" value="1"/>
</dbReference>
<evidence type="ECO:0000259" key="5">
    <source>
        <dbReference type="PROSITE" id="PS50042"/>
    </source>
</evidence>
<dbReference type="PANTHER" id="PTHR24567:SF74">
    <property type="entry name" value="HTH-TYPE TRANSCRIPTIONAL REGULATOR ARCR"/>
    <property type="match status" value="1"/>
</dbReference>
<dbReference type="Proteomes" id="UP000035760">
    <property type="component" value="Unassembled WGS sequence"/>
</dbReference>
<dbReference type="SMART" id="SM00100">
    <property type="entry name" value="cNMP"/>
    <property type="match status" value="1"/>
</dbReference>
<dbReference type="Gene3D" id="2.60.120.10">
    <property type="entry name" value="Jelly Rolls"/>
    <property type="match status" value="1"/>
</dbReference>
<keyword evidence="3" id="KW-0804">Transcription</keyword>
<proteinExistence type="predicted"/>
<gene>
    <name evidence="7" type="ORF">BN873_980098</name>
</gene>
<dbReference type="CDD" id="cd00038">
    <property type="entry name" value="CAP_ED"/>
    <property type="match status" value="1"/>
</dbReference>
<evidence type="ECO:0000256" key="1">
    <source>
        <dbReference type="ARBA" id="ARBA00023015"/>
    </source>
</evidence>
<protein>
    <submittedName>
        <fullName evidence="7">Transcriptional regulator, Crp/Fnr family</fullName>
    </submittedName>
</protein>
<dbReference type="InterPro" id="IPR014710">
    <property type="entry name" value="RmlC-like_jellyroll"/>
</dbReference>
<dbReference type="GO" id="GO:0003700">
    <property type="term" value="F:DNA-binding transcription factor activity"/>
    <property type="evidence" value="ECO:0007669"/>
    <property type="project" value="TreeGrafter"/>
</dbReference>
<evidence type="ECO:0000256" key="3">
    <source>
        <dbReference type="ARBA" id="ARBA00023163"/>
    </source>
</evidence>
<dbReference type="SMART" id="SM00419">
    <property type="entry name" value="HTH_CRP"/>
    <property type="match status" value="1"/>
</dbReference>
<feature type="region of interest" description="Disordered" evidence="4">
    <location>
        <begin position="226"/>
        <end position="248"/>
    </location>
</feature>
<dbReference type="PROSITE" id="PS51063">
    <property type="entry name" value="HTH_CRP_2"/>
    <property type="match status" value="1"/>
</dbReference>
<dbReference type="InterPro" id="IPR000595">
    <property type="entry name" value="cNMP-bd_dom"/>
</dbReference>
<dbReference type="InterPro" id="IPR036388">
    <property type="entry name" value="WH-like_DNA-bd_sf"/>
</dbReference>
<feature type="domain" description="Cyclic nucleotide-binding" evidence="5">
    <location>
        <begin position="16"/>
        <end position="136"/>
    </location>
</feature>
<dbReference type="InterPro" id="IPR036390">
    <property type="entry name" value="WH_DNA-bd_sf"/>
</dbReference>